<dbReference type="InterPro" id="IPR027417">
    <property type="entry name" value="P-loop_NTPase"/>
</dbReference>
<evidence type="ECO:0000256" key="1">
    <source>
        <dbReference type="ARBA" id="ARBA00022741"/>
    </source>
</evidence>
<dbReference type="InterPro" id="IPR001609">
    <property type="entry name" value="Myosin_head_motor_dom-like"/>
</dbReference>
<reference evidence="10 11" key="2">
    <citation type="submission" date="2018-11" db="EMBL/GenBank/DDBJ databases">
        <authorList>
            <consortium name="Pathogen Informatics"/>
        </authorList>
    </citation>
    <scope>NUCLEOTIDE SEQUENCE [LARGE SCALE GENOMIC DNA]</scope>
</reference>
<keyword evidence="2 6" id="KW-0067">ATP-binding</keyword>
<dbReference type="GO" id="GO:0016020">
    <property type="term" value="C:membrane"/>
    <property type="evidence" value="ECO:0007669"/>
    <property type="project" value="TreeGrafter"/>
</dbReference>
<keyword evidence="5 6" id="KW-0009">Actin-binding</keyword>
<dbReference type="Proteomes" id="UP000050794">
    <property type="component" value="Unassembled WGS sequence"/>
</dbReference>
<evidence type="ECO:0000256" key="7">
    <source>
        <dbReference type="SAM" id="MobiDB-lite"/>
    </source>
</evidence>
<dbReference type="InterPro" id="IPR036034">
    <property type="entry name" value="PDZ_sf"/>
</dbReference>
<dbReference type="Gene3D" id="3.40.850.10">
    <property type="entry name" value="Kinesin motor domain"/>
    <property type="match status" value="1"/>
</dbReference>
<comment type="caution">
    <text evidence="6">Lacks conserved residue(s) required for the propagation of feature annotation.</text>
</comment>
<dbReference type="GO" id="GO:0007015">
    <property type="term" value="P:actin filament organization"/>
    <property type="evidence" value="ECO:0007669"/>
    <property type="project" value="TreeGrafter"/>
</dbReference>
<dbReference type="PROSITE" id="PS51456">
    <property type="entry name" value="MYOSIN_MOTOR"/>
    <property type="match status" value="1"/>
</dbReference>
<dbReference type="PANTHER" id="PTHR13140">
    <property type="entry name" value="MYOSIN"/>
    <property type="match status" value="1"/>
</dbReference>
<feature type="compositionally biased region" description="Basic and acidic residues" evidence="7">
    <location>
        <begin position="1"/>
        <end position="20"/>
    </location>
</feature>
<evidence type="ECO:0000256" key="6">
    <source>
        <dbReference type="PROSITE-ProRule" id="PRU00782"/>
    </source>
</evidence>
<dbReference type="InterPro" id="IPR036064">
    <property type="entry name" value="MYSc_Myo18"/>
</dbReference>
<organism evidence="11 12">
    <name type="scientific">Toxocara canis</name>
    <name type="common">Canine roundworm</name>
    <dbReference type="NCBI Taxonomy" id="6265"/>
    <lineage>
        <taxon>Eukaryota</taxon>
        <taxon>Metazoa</taxon>
        <taxon>Ecdysozoa</taxon>
        <taxon>Nematoda</taxon>
        <taxon>Chromadorea</taxon>
        <taxon>Rhabditida</taxon>
        <taxon>Spirurina</taxon>
        <taxon>Ascaridomorpha</taxon>
        <taxon>Ascaridoidea</taxon>
        <taxon>Toxocaridae</taxon>
        <taxon>Toxocara</taxon>
    </lineage>
</organism>
<keyword evidence="1 6" id="KW-0547">Nucleotide-binding</keyword>
<evidence type="ECO:0000256" key="3">
    <source>
        <dbReference type="ARBA" id="ARBA00023123"/>
    </source>
</evidence>
<accession>A0A183UUY1</accession>
<dbReference type="Gene3D" id="2.30.42.10">
    <property type="match status" value="1"/>
</dbReference>
<evidence type="ECO:0000313" key="12">
    <source>
        <dbReference type="WBParaSite" id="TCNE_0001230101-mRNA-1"/>
    </source>
</evidence>
<dbReference type="InterPro" id="IPR036961">
    <property type="entry name" value="Kinesin_motor_dom_sf"/>
</dbReference>
<keyword evidence="11" id="KW-1185">Reference proteome</keyword>
<dbReference type="GO" id="GO:0051015">
    <property type="term" value="F:actin filament binding"/>
    <property type="evidence" value="ECO:0007669"/>
    <property type="project" value="TreeGrafter"/>
</dbReference>
<evidence type="ECO:0000259" key="9">
    <source>
        <dbReference type="PROSITE" id="PS51456"/>
    </source>
</evidence>
<gene>
    <name evidence="10" type="ORF">TCNE_LOCUS12301</name>
</gene>
<dbReference type="GO" id="GO:0000146">
    <property type="term" value="F:microfilament motor activity"/>
    <property type="evidence" value="ECO:0007669"/>
    <property type="project" value="TreeGrafter"/>
</dbReference>
<dbReference type="Gene3D" id="6.20.240.20">
    <property type="match status" value="1"/>
</dbReference>
<dbReference type="SUPFAM" id="SSF50156">
    <property type="entry name" value="PDZ domain-like"/>
    <property type="match status" value="1"/>
</dbReference>
<protein>
    <submittedName>
        <fullName evidence="12">Unconventional myosin-XVIIIa-like</fullName>
    </submittedName>
</protein>
<dbReference type="Gene3D" id="1.10.10.820">
    <property type="match status" value="1"/>
</dbReference>
<evidence type="ECO:0000313" key="10">
    <source>
        <dbReference type="EMBL" id="VDM43622.1"/>
    </source>
</evidence>
<dbReference type="Pfam" id="PF00063">
    <property type="entry name" value="Myosin_head"/>
    <property type="match status" value="1"/>
</dbReference>
<feature type="domain" description="PDZ" evidence="8">
    <location>
        <begin position="119"/>
        <end position="212"/>
    </location>
</feature>
<dbReference type="GO" id="GO:0005737">
    <property type="term" value="C:cytoplasm"/>
    <property type="evidence" value="ECO:0007669"/>
    <property type="project" value="TreeGrafter"/>
</dbReference>
<dbReference type="GO" id="GO:0016459">
    <property type="term" value="C:myosin complex"/>
    <property type="evidence" value="ECO:0007669"/>
    <property type="project" value="UniProtKB-KW"/>
</dbReference>
<name>A0A183UUY1_TOXCA</name>
<feature type="binding site" evidence="6">
    <location>
        <begin position="392"/>
        <end position="399"/>
    </location>
    <ligand>
        <name>ATP</name>
        <dbReference type="ChEBI" id="CHEBI:30616"/>
    </ligand>
</feature>
<dbReference type="GO" id="GO:0005524">
    <property type="term" value="F:ATP binding"/>
    <property type="evidence" value="ECO:0007669"/>
    <property type="project" value="UniProtKB-UniRule"/>
</dbReference>
<evidence type="ECO:0000313" key="11">
    <source>
        <dbReference type="Proteomes" id="UP000050794"/>
    </source>
</evidence>
<evidence type="ECO:0000256" key="2">
    <source>
        <dbReference type="ARBA" id="ARBA00022840"/>
    </source>
</evidence>
<evidence type="ECO:0000259" key="8">
    <source>
        <dbReference type="PROSITE" id="PS50106"/>
    </source>
</evidence>
<dbReference type="EMBL" id="UYWY01021200">
    <property type="protein sequence ID" value="VDM43622.1"/>
    <property type="molecule type" value="Genomic_DNA"/>
</dbReference>
<dbReference type="Gene3D" id="1.20.58.530">
    <property type="match status" value="1"/>
</dbReference>
<dbReference type="Pfam" id="PF24556">
    <property type="entry name" value="SH3_Myosin-XVIIIa"/>
    <property type="match status" value="1"/>
</dbReference>
<dbReference type="SMART" id="SM00242">
    <property type="entry name" value="MYSc"/>
    <property type="match status" value="1"/>
</dbReference>
<dbReference type="SMART" id="SM00228">
    <property type="entry name" value="PDZ"/>
    <property type="match status" value="1"/>
</dbReference>
<keyword evidence="3 6" id="KW-0518">Myosin</keyword>
<dbReference type="SUPFAM" id="SSF52540">
    <property type="entry name" value="P-loop containing nucleoside triphosphate hydrolases"/>
    <property type="match status" value="1"/>
</dbReference>
<keyword evidence="4 6" id="KW-0505">Motor protein</keyword>
<dbReference type="CDD" id="cd01386">
    <property type="entry name" value="MYSc_Myo18"/>
    <property type="match status" value="1"/>
</dbReference>
<evidence type="ECO:0000256" key="4">
    <source>
        <dbReference type="ARBA" id="ARBA00023175"/>
    </source>
</evidence>
<dbReference type="PROSITE" id="PS50106">
    <property type="entry name" value="PDZ"/>
    <property type="match status" value="1"/>
</dbReference>
<proteinExistence type="inferred from homology"/>
<dbReference type="PRINTS" id="PR00193">
    <property type="entry name" value="MYOSINHEAVY"/>
</dbReference>
<dbReference type="Pfam" id="PF00595">
    <property type="entry name" value="PDZ"/>
    <property type="match status" value="1"/>
</dbReference>
<dbReference type="AlphaFoldDB" id="A0A183UUY1"/>
<reference evidence="12" key="1">
    <citation type="submission" date="2016-06" db="UniProtKB">
        <authorList>
            <consortium name="WormBaseParasite"/>
        </authorList>
    </citation>
    <scope>IDENTIFICATION</scope>
</reference>
<comment type="similarity">
    <text evidence="6">Belongs to the TRAFAC class myosin-kinesin ATPase superfamily. Myosin family.</text>
</comment>
<dbReference type="Gene3D" id="1.20.120.720">
    <property type="entry name" value="Myosin VI head, motor domain, U50 subdomain"/>
    <property type="match status" value="1"/>
</dbReference>
<dbReference type="InterPro" id="IPR001478">
    <property type="entry name" value="PDZ"/>
</dbReference>
<feature type="region of interest" description="Disordered" evidence="7">
    <location>
        <begin position="1"/>
        <end position="47"/>
    </location>
</feature>
<feature type="domain" description="Myosin motor" evidence="9">
    <location>
        <begin position="299"/>
        <end position="1047"/>
    </location>
</feature>
<dbReference type="WBParaSite" id="TCNE_0001230101-mRNA-1">
    <property type="protein sequence ID" value="TCNE_0001230101-mRNA-1"/>
    <property type="gene ID" value="TCNE_0001230101"/>
</dbReference>
<evidence type="ECO:0000256" key="5">
    <source>
        <dbReference type="ARBA" id="ARBA00023203"/>
    </source>
</evidence>
<sequence>MTSIDQERVQATDSVSEARRGILGGESDEVKKGAPQPVIESMNGGSTLVRIPMTPDALQKEPRPQQLDVAHMSFTGCTSPYRETEEQNGSLTFHAFPVLKDLPKLSLPALAPVQVSQRTLTLQRGVAGDFGFNVRRTQFPDLRGRLRTVVFAEPAEVRSGPPRPNEIRTSLLPGDQLVKVNGRPVESLGREELLALIQNSGNKVELTVRAMPELAELCDRKERGVRDTGDSLMLPPVSNSYLAEGGAEDECYWLMHKNGYTMVRMVETQSDGKVRISVGGTEMEVDVTDVDKANPAIMDRVEDLARLRYINETSAVHVLRHRYGSSLLHTNAGSQNIICMASQCEPLMSNKLVALFRGCRRQQMPPHIYASAQHAYRTMQMTGRSQCMILTGVSGSGKSTQLRNLCHYLCEIAGWTKSLSYERISSALGVIEAFGNCATPLNKNGSRFTHMFTLSFDSSASLRSARMQTFLLDSTRLVKLTSSESNFHVFYYLLEGAEPELVQSLQLDSIGAPFHTPLTREEDKNAAYMQMCCFIALKFDSYCNARIVTSNLQGWSRLKEALSALDINGTHARAIFSVLAAIGHLCCAQATQGPAQRAQFVRASSAQHAATLLGVRVDQLASAIFRGKMSTNAQSTSAVSMNRFLMSNRGQNGQEALDSFVSRLYNELFAAVVALLNRGLGASNLATSVSITIIDYPGGNFNAAWTEGEQRVSGLVDLTYNYFNERIAELFYEASFTEPMELYAREQVDVDIEKPAQCPDQNTRLIDQKQQLVHLNCVDIEMRSEERRGLLCILDEEALFPGATDDSFLERIFMHLEGSRLIRRGCRMREFVLGHCLGSSPVVYSVDGWVKAAQSENTEGCVLAAVSDLFSPFVITHSESATLKMRKATQAVKLDAAGLRTASGFFSSISMQTEYLISFARRSGGLHFVHCMQPQPPSEGCDRSPASELLLDVPFVRSQLRSLLIVDAARASSRGYPERLPFTVFRRRFQCLVEQENSFRDVLDDRAAVGRILERAGVFPHTYRLGLSQVRLLFQRRYMFSMWAARRKEDGSQRGDVPLSLIII</sequence>
<dbReference type="InterPro" id="IPR057772">
    <property type="entry name" value="SH3_Myo18a"/>
</dbReference>
<dbReference type="PANTHER" id="PTHR13140:SF706">
    <property type="entry name" value="DILUTE CLASS UNCONVENTIONAL MYOSIN, ISOFORM C"/>
    <property type="match status" value="1"/>
</dbReference>